<dbReference type="EMBL" id="CP012333">
    <property type="protein sequence ID" value="AKU98625.1"/>
    <property type="molecule type" value="Genomic_DNA"/>
</dbReference>
<protein>
    <submittedName>
        <fullName evidence="1">Uncharacterized protein</fullName>
    </submittedName>
</protein>
<dbReference type="KEGG" id="llu:AKJ09_05289"/>
<proteinExistence type="predicted"/>
<dbReference type="AlphaFoldDB" id="A0A0K1PYL6"/>
<dbReference type="Proteomes" id="UP000064967">
    <property type="component" value="Chromosome"/>
</dbReference>
<evidence type="ECO:0000313" key="2">
    <source>
        <dbReference type="Proteomes" id="UP000064967"/>
    </source>
</evidence>
<organism evidence="1 2">
    <name type="scientific">Labilithrix luteola</name>
    <dbReference type="NCBI Taxonomy" id="1391654"/>
    <lineage>
        <taxon>Bacteria</taxon>
        <taxon>Pseudomonadati</taxon>
        <taxon>Myxococcota</taxon>
        <taxon>Polyangia</taxon>
        <taxon>Polyangiales</taxon>
        <taxon>Labilitrichaceae</taxon>
        <taxon>Labilithrix</taxon>
    </lineage>
</organism>
<gene>
    <name evidence="1" type="ORF">AKJ09_05289</name>
</gene>
<sequence length="71" mass="7616">MSEAQRGARGHLPKGWPSEIFGASDANAVRESASWQCPPFVPREGALATRDATKARTLHRTAGPFSVEAQP</sequence>
<name>A0A0K1PYL6_9BACT</name>
<reference evidence="1 2" key="1">
    <citation type="submission" date="2015-08" db="EMBL/GenBank/DDBJ databases">
        <authorList>
            <person name="Babu N.S."/>
            <person name="Beckwith C.J."/>
            <person name="Beseler K.G."/>
            <person name="Brison A."/>
            <person name="Carone J.V."/>
            <person name="Caskin T.P."/>
            <person name="Diamond M."/>
            <person name="Durham M.E."/>
            <person name="Foxe J.M."/>
            <person name="Go M."/>
            <person name="Henderson B.A."/>
            <person name="Jones I.B."/>
            <person name="McGettigan J.A."/>
            <person name="Micheletti S.J."/>
            <person name="Nasrallah M.E."/>
            <person name="Ortiz D."/>
            <person name="Piller C.R."/>
            <person name="Privatt S.R."/>
            <person name="Schneider S.L."/>
            <person name="Sharp S."/>
            <person name="Smith T.C."/>
            <person name="Stanton J.D."/>
            <person name="Ullery H.E."/>
            <person name="Wilson R.J."/>
            <person name="Serrano M.G."/>
            <person name="Buck G."/>
            <person name="Lee V."/>
            <person name="Wang Y."/>
            <person name="Carvalho R."/>
            <person name="Voegtly L."/>
            <person name="Shi R."/>
            <person name="Duckworth R."/>
            <person name="Johnson A."/>
            <person name="Loviza R."/>
            <person name="Walstead R."/>
            <person name="Shah Z."/>
            <person name="Kiflezghi M."/>
            <person name="Wade K."/>
            <person name="Ball S.L."/>
            <person name="Bradley K.W."/>
            <person name="Asai D.J."/>
            <person name="Bowman C.A."/>
            <person name="Russell D.A."/>
            <person name="Pope W.H."/>
            <person name="Jacobs-Sera D."/>
            <person name="Hendrix R.W."/>
            <person name="Hatfull G.F."/>
        </authorList>
    </citation>
    <scope>NUCLEOTIDE SEQUENCE [LARGE SCALE GENOMIC DNA]</scope>
    <source>
        <strain evidence="1 2">DSM 27648</strain>
    </source>
</reference>
<accession>A0A0K1PYL6</accession>
<keyword evidence="2" id="KW-1185">Reference proteome</keyword>
<evidence type="ECO:0000313" key="1">
    <source>
        <dbReference type="EMBL" id="AKU98625.1"/>
    </source>
</evidence>